<evidence type="ECO:0000256" key="7">
    <source>
        <dbReference type="SAM" id="SignalP"/>
    </source>
</evidence>
<keyword evidence="10" id="KW-1185">Reference proteome</keyword>
<dbReference type="FunFam" id="2.40.10.10:FF:000068">
    <property type="entry name" value="transmembrane protease serine 2"/>
    <property type="match status" value="1"/>
</dbReference>
<dbReference type="SMART" id="SM00020">
    <property type="entry name" value="Tryp_SPc"/>
    <property type="match status" value="1"/>
</dbReference>
<dbReference type="SUPFAM" id="SSF50494">
    <property type="entry name" value="Trypsin-like serine proteases"/>
    <property type="match status" value="1"/>
</dbReference>
<dbReference type="AlphaFoldDB" id="A0A921YLH0"/>
<reference evidence="9" key="1">
    <citation type="journal article" date="2016" name="Insect Biochem. Mol. Biol.">
        <title>Multifaceted biological insights from a draft genome sequence of the tobacco hornworm moth, Manduca sexta.</title>
        <authorList>
            <person name="Kanost M.R."/>
            <person name="Arrese E.L."/>
            <person name="Cao X."/>
            <person name="Chen Y.R."/>
            <person name="Chellapilla S."/>
            <person name="Goldsmith M.R."/>
            <person name="Grosse-Wilde E."/>
            <person name="Heckel D.G."/>
            <person name="Herndon N."/>
            <person name="Jiang H."/>
            <person name="Papanicolaou A."/>
            <person name="Qu J."/>
            <person name="Soulages J.L."/>
            <person name="Vogel H."/>
            <person name="Walters J."/>
            <person name="Waterhouse R.M."/>
            <person name="Ahn S.J."/>
            <person name="Almeida F.C."/>
            <person name="An C."/>
            <person name="Aqrawi P."/>
            <person name="Bretschneider A."/>
            <person name="Bryant W.B."/>
            <person name="Bucks S."/>
            <person name="Chao H."/>
            <person name="Chevignon G."/>
            <person name="Christen J.M."/>
            <person name="Clarke D.F."/>
            <person name="Dittmer N.T."/>
            <person name="Ferguson L.C.F."/>
            <person name="Garavelou S."/>
            <person name="Gordon K.H.J."/>
            <person name="Gunaratna R.T."/>
            <person name="Han Y."/>
            <person name="Hauser F."/>
            <person name="He Y."/>
            <person name="Heidel-Fischer H."/>
            <person name="Hirsh A."/>
            <person name="Hu Y."/>
            <person name="Jiang H."/>
            <person name="Kalra D."/>
            <person name="Klinner C."/>
            <person name="Konig C."/>
            <person name="Kovar C."/>
            <person name="Kroll A.R."/>
            <person name="Kuwar S.S."/>
            <person name="Lee S.L."/>
            <person name="Lehman R."/>
            <person name="Li K."/>
            <person name="Li Z."/>
            <person name="Liang H."/>
            <person name="Lovelace S."/>
            <person name="Lu Z."/>
            <person name="Mansfield J.H."/>
            <person name="McCulloch K.J."/>
            <person name="Mathew T."/>
            <person name="Morton B."/>
            <person name="Muzny D.M."/>
            <person name="Neunemann D."/>
            <person name="Ongeri F."/>
            <person name="Pauchet Y."/>
            <person name="Pu L.L."/>
            <person name="Pyrousis I."/>
            <person name="Rao X.J."/>
            <person name="Redding A."/>
            <person name="Roesel C."/>
            <person name="Sanchez-Gracia A."/>
            <person name="Schaack S."/>
            <person name="Shukla A."/>
            <person name="Tetreau G."/>
            <person name="Wang Y."/>
            <person name="Xiong G.H."/>
            <person name="Traut W."/>
            <person name="Walsh T.K."/>
            <person name="Worley K.C."/>
            <person name="Wu D."/>
            <person name="Wu W."/>
            <person name="Wu Y.Q."/>
            <person name="Zhang X."/>
            <person name="Zou Z."/>
            <person name="Zucker H."/>
            <person name="Briscoe A.D."/>
            <person name="Burmester T."/>
            <person name="Clem R.J."/>
            <person name="Feyereisen R."/>
            <person name="Grimmelikhuijzen C.J.P."/>
            <person name="Hamodrakas S.J."/>
            <person name="Hansson B.S."/>
            <person name="Huguet E."/>
            <person name="Jermiin L.S."/>
            <person name="Lan Q."/>
            <person name="Lehman H.K."/>
            <person name="Lorenzen M."/>
            <person name="Merzendorfer H."/>
            <person name="Michalopoulos I."/>
            <person name="Morton D.B."/>
            <person name="Muthukrishnan S."/>
            <person name="Oakeshott J.G."/>
            <person name="Palmer W."/>
            <person name="Park Y."/>
            <person name="Passarelli A.L."/>
            <person name="Rozas J."/>
            <person name="Schwartz L.M."/>
            <person name="Smith W."/>
            <person name="Southgate A."/>
            <person name="Vilcinskas A."/>
            <person name="Vogt R."/>
            <person name="Wang P."/>
            <person name="Werren J."/>
            <person name="Yu X.Q."/>
            <person name="Zhou J.J."/>
            <person name="Brown S.J."/>
            <person name="Scherer S.E."/>
            <person name="Richards S."/>
            <person name="Blissard G.W."/>
        </authorList>
    </citation>
    <scope>NUCLEOTIDE SEQUENCE</scope>
</reference>
<keyword evidence="3" id="KW-1015">Disulfide bond</keyword>
<feature type="signal peptide" evidence="7">
    <location>
        <begin position="1"/>
        <end position="20"/>
    </location>
</feature>
<organism evidence="9 10">
    <name type="scientific">Manduca sexta</name>
    <name type="common">Tobacco hawkmoth</name>
    <name type="synonym">Tobacco hornworm</name>
    <dbReference type="NCBI Taxonomy" id="7130"/>
    <lineage>
        <taxon>Eukaryota</taxon>
        <taxon>Metazoa</taxon>
        <taxon>Ecdysozoa</taxon>
        <taxon>Arthropoda</taxon>
        <taxon>Hexapoda</taxon>
        <taxon>Insecta</taxon>
        <taxon>Pterygota</taxon>
        <taxon>Neoptera</taxon>
        <taxon>Endopterygota</taxon>
        <taxon>Lepidoptera</taxon>
        <taxon>Glossata</taxon>
        <taxon>Ditrysia</taxon>
        <taxon>Bombycoidea</taxon>
        <taxon>Sphingidae</taxon>
        <taxon>Sphinginae</taxon>
        <taxon>Sphingini</taxon>
        <taxon>Manduca</taxon>
    </lineage>
</organism>
<keyword evidence="4" id="KW-1199">Hemostasis impairing toxin</keyword>
<dbReference type="InterPro" id="IPR001314">
    <property type="entry name" value="Peptidase_S1A"/>
</dbReference>
<dbReference type="PRINTS" id="PR00722">
    <property type="entry name" value="CHYMOTRYPSIN"/>
</dbReference>
<proteinExistence type="predicted"/>
<dbReference type="InterPro" id="IPR009003">
    <property type="entry name" value="Peptidase_S1_PA"/>
</dbReference>
<evidence type="ECO:0000313" key="9">
    <source>
        <dbReference type="EMBL" id="KAG6441433.1"/>
    </source>
</evidence>
<dbReference type="PANTHER" id="PTHR24260:SF136">
    <property type="entry name" value="GH08193P-RELATED"/>
    <property type="match status" value="1"/>
</dbReference>
<dbReference type="InterPro" id="IPR043504">
    <property type="entry name" value="Peptidase_S1_PA_chymotrypsin"/>
</dbReference>
<sequence>MDVKCIKYLLCLLFFVEVNPVALKGPPLTRYDPCGLGIIYFEKVADKFWLGVVHFGLYSNIIEAEMEIYFDKEVVIYGASQDTSFRVKRNTWQHYVIRPKGRVPKRYVFYIQIQNCTAMEDDTPTVSQFKLNNVTLCDNAIKASYTVKSFNVTEEFAGASYAHVCGRRSLNHTEFTSVRTEALAGDWPWHVAILINKVNKTVASYDCGGSIISKTAVITAGHCVFENNVLLEPHRLVVIAGVNNYKDLLQVGRQLRTATDIVLHPNYQNEYATADLAIIKVNSFVYTEFVQPICIWGPVYDKTNLFGKEATVVGFGSTEDDKQSEILRSAYTVVQNDTICIKWAPNIYGKLLNEFTFCAGYGPKSSINPRNGDSGGGLVVKTIQPDHKISWFLRGVLSKCGVSPGKKDCDPTYYVVYTDVGPHYGWIYHHSGLEYRNNIKSG</sequence>
<dbReference type="GO" id="GO:0090729">
    <property type="term" value="F:toxin activity"/>
    <property type="evidence" value="ECO:0007669"/>
    <property type="project" value="UniProtKB-KW"/>
</dbReference>
<dbReference type="PANTHER" id="PTHR24260">
    <property type="match status" value="1"/>
</dbReference>
<evidence type="ECO:0000256" key="1">
    <source>
        <dbReference type="ARBA" id="ARBA00004239"/>
    </source>
</evidence>
<evidence type="ECO:0000256" key="5">
    <source>
        <dbReference type="ARBA" id="ARBA00055534"/>
    </source>
</evidence>
<feature type="chain" id="PRO_5036816217" description="Peptidase S1 domain-containing protein" evidence="7">
    <location>
        <begin position="21"/>
        <end position="442"/>
    </location>
</feature>
<accession>A0A921YLH0</accession>
<keyword evidence="7" id="KW-0732">Signal</keyword>
<dbReference type="InterPro" id="IPR051333">
    <property type="entry name" value="CLIP_Serine_Protease"/>
</dbReference>
<dbReference type="InterPro" id="IPR001254">
    <property type="entry name" value="Trypsin_dom"/>
</dbReference>
<dbReference type="CDD" id="cd00190">
    <property type="entry name" value="Tryp_SPc"/>
    <property type="match status" value="1"/>
</dbReference>
<dbReference type="Proteomes" id="UP000791440">
    <property type="component" value="Unassembled WGS sequence"/>
</dbReference>
<comment type="subcellular location">
    <subcellularLocation>
        <location evidence="1">Secreted</location>
        <location evidence="1">Extracellular space</location>
    </subcellularLocation>
</comment>
<feature type="domain" description="Peptidase S1" evidence="8">
    <location>
        <begin position="164"/>
        <end position="432"/>
    </location>
</feature>
<comment type="caution">
    <text evidence="9">The sequence shown here is derived from an EMBL/GenBank/DDBJ whole genome shotgun (WGS) entry which is preliminary data.</text>
</comment>
<dbReference type="EMBL" id="JH668286">
    <property type="protein sequence ID" value="KAG6441433.1"/>
    <property type="molecule type" value="Genomic_DNA"/>
</dbReference>
<evidence type="ECO:0000256" key="2">
    <source>
        <dbReference type="ARBA" id="ARBA00022656"/>
    </source>
</evidence>
<dbReference type="GO" id="GO:0004252">
    <property type="term" value="F:serine-type endopeptidase activity"/>
    <property type="evidence" value="ECO:0007669"/>
    <property type="project" value="InterPro"/>
</dbReference>
<dbReference type="GO" id="GO:0005576">
    <property type="term" value="C:extracellular region"/>
    <property type="evidence" value="ECO:0007669"/>
    <property type="project" value="UniProtKB-SubCell"/>
</dbReference>
<dbReference type="Gene3D" id="2.40.10.10">
    <property type="entry name" value="Trypsin-like serine proteases"/>
    <property type="match status" value="1"/>
</dbReference>
<dbReference type="OrthoDB" id="7723891at2759"/>
<dbReference type="PROSITE" id="PS50240">
    <property type="entry name" value="TRYPSIN_DOM"/>
    <property type="match status" value="1"/>
</dbReference>
<keyword evidence="6" id="KW-1205">Fibrinolytic toxin</keyword>
<name>A0A921YLH0_MANSE</name>
<evidence type="ECO:0000256" key="3">
    <source>
        <dbReference type="ARBA" id="ARBA00023157"/>
    </source>
</evidence>
<evidence type="ECO:0000313" key="10">
    <source>
        <dbReference type="Proteomes" id="UP000791440"/>
    </source>
</evidence>
<dbReference type="Pfam" id="PF00089">
    <property type="entry name" value="Trypsin"/>
    <property type="match status" value="1"/>
</dbReference>
<comment type="function">
    <text evidence="5">Fibrinolytic activity; shows preferential cleavage of Arg-Gly bonds in all three fibrinogen chains. Contact with the caterpillars causes severe bleeding, due the anticoagulant effect of the protein.</text>
</comment>
<dbReference type="InterPro" id="IPR018114">
    <property type="entry name" value="TRYPSIN_HIS"/>
</dbReference>
<dbReference type="GO" id="GO:0006508">
    <property type="term" value="P:proteolysis"/>
    <property type="evidence" value="ECO:0007669"/>
    <property type="project" value="InterPro"/>
</dbReference>
<evidence type="ECO:0000256" key="6">
    <source>
        <dbReference type="ARBA" id="ARBA00084094"/>
    </source>
</evidence>
<evidence type="ECO:0000256" key="4">
    <source>
        <dbReference type="ARBA" id="ARBA00023240"/>
    </source>
</evidence>
<dbReference type="PROSITE" id="PS00134">
    <property type="entry name" value="TRYPSIN_HIS"/>
    <property type="match status" value="1"/>
</dbReference>
<protein>
    <recommendedName>
        <fullName evidence="8">Peptidase S1 domain-containing protein</fullName>
    </recommendedName>
</protein>
<keyword evidence="2" id="KW-0800">Toxin</keyword>
<reference evidence="9" key="2">
    <citation type="submission" date="2020-12" db="EMBL/GenBank/DDBJ databases">
        <authorList>
            <person name="Kanost M."/>
        </authorList>
    </citation>
    <scope>NUCLEOTIDE SEQUENCE</scope>
</reference>
<gene>
    <name evidence="9" type="ORF">O3G_MSEX001840</name>
</gene>
<evidence type="ECO:0000259" key="8">
    <source>
        <dbReference type="PROSITE" id="PS50240"/>
    </source>
</evidence>